<protein>
    <recommendedName>
        <fullName evidence="1">Phospholipase/carboxylesterase/thioesterase domain-containing protein</fullName>
    </recommendedName>
</protein>
<proteinExistence type="predicted"/>
<sequence>DANTIDAGVVSTMETSLESVIVIPAVMNHSSTIIFLHGLGDTGEGWADEIAAIKPPHTKLICPTA</sequence>
<dbReference type="GO" id="GO:0016787">
    <property type="term" value="F:hydrolase activity"/>
    <property type="evidence" value="ECO:0007669"/>
    <property type="project" value="InterPro"/>
</dbReference>
<feature type="domain" description="Phospholipase/carboxylesterase/thioesterase" evidence="1">
    <location>
        <begin position="21"/>
        <end position="65"/>
    </location>
</feature>
<evidence type="ECO:0000313" key="3">
    <source>
        <dbReference type="Proteomes" id="UP000708208"/>
    </source>
</evidence>
<accession>A0A8J2PGY1</accession>
<evidence type="ECO:0000259" key="1">
    <source>
        <dbReference type="Pfam" id="PF02230"/>
    </source>
</evidence>
<dbReference type="InterPro" id="IPR003140">
    <property type="entry name" value="PLipase/COase/thioEstase"/>
</dbReference>
<organism evidence="2 3">
    <name type="scientific">Allacma fusca</name>
    <dbReference type="NCBI Taxonomy" id="39272"/>
    <lineage>
        <taxon>Eukaryota</taxon>
        <taxon>Metazoa</taxon>
        <taxon>Ecdysozoa</taxon>
        <taxon>Arthropoda</taxon>
        <taxon>Hexapoda</taxon>
        <taxon>Collembola</taxon>
        <taxon>Symphypleona</taxon>
        <taxon>Sminthuridae</taxon>
        <taxon>Allacma</taxon>
    </lineage>
</organism>
<keyword evidence="3" id="KW-1185">Reference proteome</keyword>
<gene>
    <name evidence="2" type="ORF">AFUS01_LOCUS39402</name>
</gene>
<dbReference type="OrthoDB" id="2418081at2759"/>
<feature type="non-terminal residue" evidence="2">
    <location>
        <position position="1"/>
    </location>
</feature>
<dbReference type="Proteomes" id="UP000708208">
    <property type="component" value="Unassembled WGS sequence"/>
</dbReference>
<reference evidence="2" key="1">
    <citation type="submission" date="2021-06" db="EMBL/GenBank/DDBJ databases">
        <authorList>
            <person name="Hodson N. C."/>
            <person name="Mongue J. A."/>
            <person name="Jaron S. K."/>
        </authorList>
    </citation>
    <scope>NUCLEOTIDE SEQUENCE</scope>
</reference>
<comment type="caution">
    <text evidence="2">The sequence shown here is derived from an EMBL/GenBank/DDBJ whole genome shotgun (WGS) entry which is preliminary data.</text>
</comment>
<dbReference type="EMBL" id="CAJVCH010551923">
    <property type="protein sequence ID" value="CAG7829543.1"/>
    <property type="molecule type" value="Genomic_DNA"/>
</dbReference>
<name>A0A8J2PGY1_9HEXA</name>
<dbReference type="AlphaFoldDB" id="A0A8J2PGY1"/>
<evidence type="ECO:0000313" key="2">
    <source>
        <dbReference type="EMBL" id="CAG7829543.1"/>
    </source>
</evidence>
<dbReference type="Pfam" id="PF02230">
    <property type="entry name" value="Abhydrolase_2"/>
    <property type="match status" value="1"/>
</dbReference>